<evidence type="ECO:0000313" key="2">
    <source>
        <dbReference type="Proteomes" id="UP000314294"/>
    </source>
</evidence>
<sequence>MLYLRVELLQSVRVLLLEELDILLDRRAAGVRVAVTGRRRRRGDRQLLRLARRTEQCKHTQTFIPGQTLIFSNKELRSTPFLFWRPYIQLRLMLNSNMID</sequence>
<dbReference type="EMBL" id="SRLO01000427">
    <property type="protein sequence ID" value="TNN56492.1"/>
    <property type="molecule type" value="Genomic_DNA"/>
</dbReference>
<accession>A0A4Z2GUT1</accession>
<protein>
    <submittedName>
        <fullName evidence="1">Uncharacterized protein</fullName>
    </submittedName>
</protein>
<evidence type="ECO:0000313" key="1">
    <source>
        <dbReference type="EMBL" id="TNN56492.1"/>
    </source>
</evidence>
<gene>
    <name evidence="1" type="ORF">EYF80_033289</name>
</gene>
<proteinExistence type="predicted"/>
<comment type="caution">
    <text evidence="1">The sequence shown here is derived from an EMBL/GenBank/DDBJ whole genome shotgun (WGS) entry which is preliminary data.</text>
</comment>
<dbReference type="Proteomes" id="UP000314294">
    <property type="component" value="Unassembled WGS sequence"/>
</dbReference>
<keyword evidence="2" id="KW-1185">Reference proteome</keyword>
<name>A0A4Z2GUT1_9TELE</name>
<dbReference type="AlphaFoldDB" id="A0A4Z2GUT1"/>
<reference evidence="1 2" key="1">
    <citation type="submission" date="2019-03" db="EMBL/GenBank/DDBJ databases">
        <title>First draft genome of Liparis tanakae, snailfish: a comprehensive survey of snailfish specific genes.</title>
        <authorList>
            <person name="Kim W."/>
            <person name="Song I."/>
            <person name="Jeong J.-H."/>
            <person name="Kim D."/>
            <person name="Kim S."/>
            <person name="Ryu S."/>
            <person name="Song J.Y."/>
            <person name="Lee S.K."/>
        </authorList>
    </citation>
    <scope>NUCLEOTIDE SEQUENCE [LARGE SCALE GENOMIC DNA]</scope>
    <source>
        <tissue evidence="1">Muscle</tissue>
    </source>
</reference>
<organism evidence="1 2">
    <name type="scientific">Liparis tanakae</name>
    <name type="common">Tanaka's snailfish</name>
    <dbReference type="NCBI Taxonomy" id="230148"/>
    <lineage>
        <taxon>Eukaryota</taxon>
        <taxon>Metazoa</taxon>
        <taxon>Chordata</taxon>
        <taxon>Craniata</taxon>
        <taxon>Vertebrata</taxon>
        <taxon>Euteleostomi</taxon>
        <taxon>Actinopterygii</taxon>
        <taxon>Neopterygii</taxon>
        <taxon>Teleostei</taxon>
        <taxon>Neoteleostei</taxon>
        <taxon>Acanthomorphata</taxon>
        <taxon>Eupercaria</taxon>
        <taxon>Perciformes</taxon>
        <taxon>Cottioidei</taxon>
        <taxon>Cottales</taxon>
        <taxon>Liparidae</taxon>
        <taxon>Liparis</taxon>
    </lineage>
</organism>